<proteinExistence type="predicted"/>
<keyword evidence="3" id="KW-1185">Reference proteome</keyword>
<organism evidence="2 3">
    <name type="scientific">Brachionus calyciflorus</name>
    <dbReference type="NCBI Taxonomy" id="104777"/>
    <lineage>
        <taxon>Eukaryota</taxon>
        <taxon>Metazoa</taxon>
        <taxon>Spiralia</taxon>
        <taxon>Gnathifera</taxon>
        <taxon>Rotifera</taxon>
        <taxon>Eurotatoria</taxon>
        <taxon>Monogononta</taxon>
        <taxon>Pseudotrocha</taxon>
        <taxon>Ploima</taxon>
        <taxon>Brachionidae</taxon>
        <taxon>Brachionus</taxon>
    </lineage>
</organism>
<accession>A0A814E8Y5</accession>
<protein>
    <submittedName>
        <fullName evidence="2">Uncharacterized protein</fullName>
    </submittedName>
</protein>
<evidence type="ECO:0000313" key="3">
    <source>
        <dbReference type="Proteomes" id="UP000663879"/>
    </source>
</evidence>
<gene>
    <name evidence="2" type="ORF">OXX778_LOCUS14646</name>
</gene>
<feature type="region of interest" description="Disordered" evidence="1">
    <location>
        <begin position="1"/>
        <end position="22"/>
    </location>
</feature>
<reference evidence="2" key="1">
    <citation type="submission" date="2021-02" db="EMBL/GenBank/DDBJ databases">
        <authorList>
            <person name="Nowell W R."/>
        </authorList>
    </citation>
    <scope>NUCLEOTIDE SEQUENCE</scope>
    <source>
        <strain evidence="2">Ploen Becks lab</strain>
    </source>
</reference>
<name>A0A814E8Y5_9BILA</name>
<comment type="caution">
    <text evidence="2">The sequence shown here is derived from an EMBL/GenBank/DDBJ whole genome shotgun (WGS) entry which is preliminary data.</text>
</comment>
<dbReference type="AlphaFoldDB" id="A0A814E8Y5"/>
<dbReference type="OrthoDB" id="5971103at2759"/>
<sequence>MGMDPSSNRMEISSRSHFRPNMQSTINDQQEINGFLLEDLLRCTDFNMDGTPNMAKKSNRQMFLEPGKNIDGSRDMRLKQNKELQNQFFIRKYRQMAGQESGSENEEF</sequence>
<dbReference type="Proteomes" id="UP000663879">
    <property type="component" value="Unassembled WGS sequence"/>
</dbReference>
<evidence type="ECO:0000313" key="2">
    <source>
        <dbReference type="EMBL" id="CAF0965555.1"/>
    </source>
</evidence>
<dbReference type="EMBL" id="CAJNOC010003055">
    <property type="protein sequence ID" value="CAF0965555.1"/>
    <property type="molecule type" value="Genomic_DNA"/>
</dbReference>
<evidence type="ECO:0000256" key="1">
    <source>
        <dbReference type="SAM" id="MobiDB-lite"/>
    </source>
</evidence>